<dbReference type="OrthoDB" id="1466971at2"/>
<name>A0A315ZBS0_SEDFL</name>
<evidence type="ECO:0000313" key="3">
    <source>
        <dbReference type="Proteomes" id="UP000245535"/>
    </source>
</evidence>
<organism evidence="2 3">
    <name type="scientific">Sediminitomix flava</name>
    <dbReference type="NCBI Taxonomy" id="379075"/>
    <lineage>
        <taxon>Bacteria</taxon>
        <taxon>Pseudomonadati</taxon>
        <taxon>Bacteroidota</taxon>
        <taxon>Cytophagia</taxon>
        <taxon>Cytophagales</taxon>
        <taxon>Flammeovirgaceae</taxon>
        <taxon>Sediminitomix</taxon>
    </lineage>
</organism>
<reference evidence="2 3" key="1">
    <citation type="submission" date="2018-03" db="EMBL/GenBank/DDBJ databases">
        <title>Genomic Encyclopedia of Archaeal and Bacterial Type Strains, Phase II (KMG-II): from individual species to whole genera.</title>
        <authorList>
            <person name="Goeker M."/>
        </authorList>
    </citation>
    <scope>NUCLEOTIDE SEQUENCE [LARGE SCALE GENOMIC DNA]</scope>
    <source>
        <strain evidence="2 3">DSM 28229</strain>
    </source>
</reference>
<accession>A0A315ZBS0</accession>
<gene>
    <name evidence="2" type="ORF">BC781_102297</name>
</gene>
<sequence>MKRIVPSLLIFVFCFSCTEQNCFVEKGQKVKIEISVSDFDSLLISDQVEVILSYNENGNHELTLESYEGYLPSITHTQEGRTLSLGDNGICNWTKDFHRPKFRVSVPNLNFIHHTGFGKLETEGELPFENLHLFLEDCFAEVNLSLNSENLRLVSNSYTTLNLEGRSNNFNIFHAYNSGGLEARNFRCQKIVVNQRGNGRIHLFPITELAGSIRNTGNVYYYNIPDSMNISELDIGKFIDATENN</sequence>
<keyword evidence="3" id="KW-1185">Reference proteome</keyword>
<dbReference type="RefSeq" id="WP_109616878.1">
    <property type="nucleotide sequence ID" value="NZ_QGDO01000002.1"/>
</dbReference>
<evidence type="ECO:0000259" key="1">
    <source>
        <dbReference type="Pfam" id="PF10988"/>
    </source>
</evidence>
<dbReference type="EMBL" id="QGDO01000002">
    <property type="protein sequence ID" value="PWJ42752.1"/>
    <property type="molecule type" value="Genomic_DNA"/>
</dbReference>
<dbReference type="Gene3D" id="2.160.20.120">
    <property type="match status" value="1"/>
</dbReference>
<protein>
    <submittedName>
        <fullName evidence="2">Putative autotransporter adhesin-like protein</fullName>
    </submittedName>
</protein>
<feature type="domain" description="Putative auto-transporter adhesin head GIN" evidence="1">
    <location>
        <begin position="38"/>
        <end position="225"/>
    </location>
</feature>
<comment type="caution">
    <text evidence="2">The sequence shown here is derived from an EMBL/GenBank/DDBJ whole genome shotgun (WGS) entry which is preliminary data.</text>
</comment>
<dbReference type="Pfam" id="PF10988">
    <property type="entry name" value="DUF2807"/>
    <property type="match status" value="1"/>
</dbReference>
<dbReference type="AlphaFoldDB" id="A0A315ZBS0"/>
<proteinExistence type="predicted"/>
<dbReference type="Proteomes" id="UP000245535">
    <property type="component" value="Unassembled WGS sequence"/>
</dbReference>
<dbReference type="InterPro" id="IPR021255">
    <property type="entry name" value="DUF2807"/>
</dbReference>
<evidence type="ECO:0000313" key="2">
    <source>
        <dbReference type="EMBL" id="PWJ42752.1"/>
    </source>
</evidence>